<dbReference type="KEGG" id="bnn:FOA43_004287"/>
<comment type="similarity">
    <text evidence="2">Belongs to the NADH:flavin oxidoreductase/NADH oxidase family.</text>
</comment>
<feature type="domain" description="NADH:flavin oxidoreductase/NADH oxidase N-terminal" evidence="4">
    <location>
        <begin position="9"/>
        <end position="359"/>
    </location>
</feature>
<proteinExistence type="inferred from homology"/>
<dbReference type="GO" id="GO:0003959">
    <property type="term" value="F:NADPH dehydrogenase activity"/>
    <property type="evidence" value="ECO:0007669"/>
    <property type="project" value="TreeGrafter"/>
</dbReference>
<protein>
    <recommendedName>
        <fullName evidence="4">NADH:flavin oxidoreductase/NADH oxidase N-terminal domain-containing protein</fullName>
    </recommendedName>
</protein>
<name>A0A875S7K6_EENNA</name>
<dbReference type="OrthoDB" id="276546at2759"/>
<evidence type="ECO:0000256" key="2">
    <source>
        <dbReference type="ARBA" id="ARBA00005979"/>
    </source>
</evidence>
<dbReference type="SUPFAM" id="SSF51395">
    <property type="entry name" value="FMN-linked oxidoreductases"/>
    <property type="match status" value="1"/>
</dbReference>
<evidence type="ECO:0000313" key="6">
    <source>
        <dbReference type="Proteomes" id="UP000662931"/>
    </source>
</evidence>
<keyword evidence="6" id="KW-1185">Reference proteome</keyword>
<organism evidence="5 6">
    <name type="scientific">Eeniella nana</name>
    <name type="common">Yeast</name>
    <name type="synonym">Brettanomyces nanus</name>
    <dbReference type="NCBI Taxonomy" id="13502"/>
    <lineage>
        <taxon>Eukaryota</taxon>
        <taxon>Fungi</taxon>
        <taxon>Dikarya</taxon>
        <taxon>Ascomycota</taxon>
        <taxon>Saccharomycotina</taxon>
        <taxon>Pichiomycetes</taxon>
        <taxon>Pichiales</taxon>
        <taxon>Pichiaceae</taxon>
        <taxon>Brettanomyces</taxon>
    </lineage>
</organism>
<keyword evidence="3" id="KW-0285">Flavoprotein</keyword>
<dbReference type="Gene3D" id="3.20.20.70">
    <property type="entry name" value="Aldolase class I"/>
    <property type="match status" value="1"/>
</dbReference>
<dbReference type="InterPro" id="IPR013785">
    <property type="entry name" value="Aldolase_TIM"/>
</dbReference>
<evidence type="ECO:0000256" key="3">
    <source>
        <dbReference type="ARBA" id="ARBA00022643"/>
    </source>
</evidence>
<dbReference type="GeneID" id="62197687"/>
<evidence type="ECO:0000313" key="5">
    <source>
        <dbReference type="EMBL" id="QPG76893.1"/>
    </source>
</evidence>
<dbReference type="PANTHER" id="PTHR22893">
    <property type="entry name" value="NADH OXIDOREDUCTASE-RELATED"/>
    <property type="match status" value="1"/>
</dbReference>
<accession>A0A875S7K6</accession>
<gene>
    <name evidence="5" type="ORF">FOA43_004287</name>
</gene>
<evidence type="ECO:0000256" key="1">
    <source>
        <dbReference type="ARBA" id="ARBA00001917"/>
    </source>
</evidence>
<dbReference type="AlphaFoldDB" id="A0A875S7K6"/>
<dbReference type="CDD" id="cd02933">
    <property type="entry name" value="OYE_like_FMN"/>
    <property type="match status" value="1"/>
</dbReference>
<keyword evidence="3" id="KW-0288">FMN</keyword>
<dbReference type="GO" id="GO:0010181">
    <property type="term" value="F:FMN binding"/>
    <property type="evidence" value="ECO:0007669"/>
    <property type="project" value="InterPro"/>
</dbReference>
<dbReference type="Proteomes" id="UP000662931">
    <property type="component" value="Chromosome 4"/>
</dbReference>
<comment type="cofactor">
    <cofactor evidence="1">
        <name>FMN</name>
        <dbReference type="ChEBI" id="CHEBI:58210"/>
    </cofactor>
</comment>
<reference evidence="5" key="1">
    <citation type="submission" date="2020-10" db="EMBL/GenBank/DDBJ databases">
        <authorList>
            <person name="Roach M.J.R."/>
        </authorList>
    </citation>
    <scope>NUCLEOTIDE SEQUENCE</scope>
    <source>
        <strain evidence="5">CBS 1945</strain>
    </source>
</reference>
<dbReference type="RefSeq" id="XP_038780458.1">
    <property type="nucleotide sequence ID" value="XM_038924530.1"/>
</dbReference>
<sequence length="403" mass="45017">MPEALANTNLFKPIKVGSVNLNNRLVHPPTTRIRNTDDLVATDSMLKYYEQRAECNDGGLLIAEATFPAPEFGIYDYAPMIKTDRQVEAWRKIVKAVHDKGAAMSLQLWNLGNTADAAQLKKHGLPLIAPSAWYFDEQSKKAAFEAGNPIKPLTIDGIHAMVKEYAAAAKRAVNIAKFDFVEIHAAHMYLLDEFLNECSNKRTDEYGGSIENRARFTLEVVDALIDAVGADHVAIRLSPYARFQGGQSVDAKINPIVVYGYVLSELERRAKEGNRLAYVSFVEPRVAGGENSPEAAKLNTAWVNEIWKGIIIRSGALLRDEDYTLLKKYVDGDDRTLIGASRYYTSNPDLLDRLRNGYPLTHYDRPSFYIPMSNAGYLTWAKYSERPLDENSEVAKAIPQPLA</sequence>
<dbReference type="Pfam" id="PF00724">
    <property type="entry name" value="Oxidored_FMN"/>
    <property type="match status" value="1"/>
</dbReference>
<dbReference type="EMBL" id="CP064815">
    <property type="protein sequence ID" value="QPG76893.1"/>
    <property type="molecule type" value="Genomic_DNA"/>
</dbReference>
<evidence type="ECO:0000259" key="4">
    <source>
        <dbReference type="Pfam" id="PF00724"/>
    </source>
</evidence>
<dbReference type="InterPro" id="IPR045247">
    <property type="entry name" value="Oye-like"/>
</dbReference>
<dbReference type="InterPro" id="IPR001155">
    <property type="entry name" value="OxRdtase_FMN_N"/>
</dbReference>
<dbReference type="PANTHER" id="PTHR22893:SF91">
    <property type="entry name" value="NADPH DEHYDROGENASE 2-RELATED"/>
    <property type="match status" value="1"/>
</dbReference>